<name>Q11GG9_CHESB</name>
<dbReference type="EMBL" id="CP000390">
    <property type="protein sequence ID" value="ABG63506.1"/>
    <property type="molecule type" value="Genomic_DNA"/>
</dbReference>
<dbReference type="InterPro" id="IPR002654">
    <property type="entry name" value="Glyco_trans_25"/>
</dbReference>
<reference evidence="2" key="1">
    <citation type="submission" date="2006-06" db="EMBL/GenBank/DDBJ databases">
        <title>Complete sequence of chromosome of Chelativorans sp. BNC1.</title>
        <authorList>
            <consortium name="US DOE Joint Genome Institute"/>
            <person name="Copeland A."/>
            <person name="Lucas S."/>
            <person name="Lapidus A."/>
            <person name="Barry K."/>
            <person name="Detter J.C."/>
            <person name="Glavina del Rio T."/>
            <person name="Hammon N."/>
            <person name="Israni S."/>
            <person name="Dalin E."/>
            <person name="Tice H."/>
            <person name="Pitluck S."/>
            <person name="Chertkov O."/>
            <person name="Brettin T."/>
            <person name="Bruce D."/>
            <person name="Han C."/>
            <person name="Tapia R."/>
            <person name="Gilna P."/>
            <person name="Schmutz J."/>
            <person name="Larimer F."/>
            <person name="Land M."/>
            <person name="Hauser L."/>
            <person name="Kyrpides N."/>
            <person name="Mikhailova N."/>
            <person name="Richardson P."/>
        </authorList>
    </citation>
    <scope>NUCLEOTIDE SEQUENCE</scope>
    <source>
        <strain evidence="2">BNC1</strain>
    </source>
</reference>
<dbReference type="STRING" id="266779.Meso_2114"/>
<dbReference type="HOGENOM" id="CLU_071269_1_0_5"/>
<dbReference type="KEGG" id="mes:Meso_2114"/>
<keyword evidence="2" id="KW-0808">Transferase</keyword>
<gene>
    <name evidence="2" type="ordered locus">Meso_2114</name>
</gene>
<dbReference type="Pfam" id="PF01755">
    <property type="entry name" value="Glyco_transf_25"/>
    <property type="match status" value="1"/>
</dbReference>
<organism evidence="2">
    <name type="scientific">Chelativorans sp. (strain BNC1)</name>
    <dbReference type="NCBI Taxonomy" id="266779"/>
    <lineage>
        <taxon>Bacteria</taxon>
        <taxon>Pseudomonadati</taxon>
        <taxon>Pseudomonadota</taxon>
        <taxon>Alphaproteobacteria</taxon>
        <taxon>Hyphomicrobiales</taxon>
        <taxon>Phyllobacteriaceae</taxon>
        <taxon>Chelativorans</taxon>
    </lineage>
</organism>
<feature type="domain" description="Glycosyl transferase family 25" evidence="1">
    <location>
        <begin position="2"/>
        <end position="169"/>
    </location>
</feature>
<dbReference type="CDD" id="cd06532">
    <property type="entry name" value="Glyco_transf_25"/>
    <property type="match status" value="1"/>
</dbReference>
<dbReference type="eggNOG" id="COG3306">
    <property type="taxonomic scope" value="Bacteria"/>
</dbReference>
<proteinExistence type="predicted"/>
<evidence type="ECO:0000259" key="1">
    <source>
        <dbReference type="Pfam" id="PF01755"/>
    </source>
</evidence>
<dbReference type="AlphaFoldDB" id="Q11GG9"/>
<evidence type="ECO:0000313" key="2">
    <source>
        <dbReference type="EMBL" id="ABG63506.1"/>
    </source>
</evidence>
<protein>
    <submittedName>
        <fullName evidence="2">Glycosyl transferase, family 25</fullName>
    </submittedName>
</protein>
<dbReference type="CAZy" id="GT25">
    <property type="family name" value="Glycosyltransferase Family 25"/>
</dbReference>
<accession>Q11GG9</accession>
<sequence length="258" mass="28908">MKIFLINLDRRPDRLRHMTEILDGLGLPFTRLSAVDGMQLPMEEVQRLGSLLPGATACFLSHRECWKRVVDEALPHAVVLEDDLHLAPDAASLLSHGEWVPTEADVVKLETRLCRTRVDKGVAAAIGSRSLHRLRSSHMGTGGYIVTRKGAERLLALSERLEAPVDHFMFNAGLHSAASLTTFQMVPAVCVQDSYIGRQSMVLGIESDLLDERPPTKPRGIRKLWRELKRPFFQFSGFAQRLASGLLTDKKWVFVKFA</sequence>
<dbReference type="OrthoDB" id="259382at2"/>
<dbReference type="GO" id="GO:0016740">
    <property type="term" value="F:transferase activity"/>
    <property type="evidence" value="ECO:0007669"/>
    <property type="project" value="UniProtKB-KW"/>
</dbReference>